<keyword evidence="1" id="KW-1133">Transmembrane helix</keyword>
<gene>
    <name evidence="2" type="ORF">EgrG_000343600</name>
</gene>
<evidence type="ECO:0000313" key="2">
    <source>
        <dbReference type="EMBL" id="CDS22223.1"/>
    </source>
</evidence>
<reference evidence="4" key="3">
    <citation type="submission" date="2020-10" db="UniProtKB">
        <authorList>
            <consortium name="WormBaseParasite"/>
        </authorList>
    </citation>
    <scope>IDENTIFICATION</scope>
</reference>
<evidence type="ECO:0000256" key="1">
    <source>
        <dbReference type="SAM" id="Phobius"/>
    </source>
</evidence>
<evidence type="ECO:0000313" key="4">
    <source>
        <dbReference type="WBParaSite" id="EgrG_000343600"/>
    </source>
</evidence>
<accession>A0A068WR06</accession>
<dbReference type="AlphaFoldDB" id="A0A068WR06"/>
<organism evidence="2">
    <name type="scientific">Echinococcus granulosus</name>
    <name type="common">Hydatid tapeworm</name>
    <dbReference type="NCBI Taxonomy" id="6210"/>
    <lineage>
        <taxon>Eukaryota</taxon>
        <taxon>Metazoa</taxon>
        <taxon>Spiralia</taxon>
        <taxon>Lophotrochozoa</taxon>
        <taxon>Platyhelminthes</taxon>
        <taxon>Cestoda</taxon>
        <taxon>Eucestoda</taxon>
        <taxon>Cyclophyllidea</taxon>
        <taxon>Taeniidae</taxon>
        <taxon>Echinococcus</taxon>
        <taxon>Echinococcus granulosus group</taxon>
    </lineage>
</organism>
<reference evidence="2 3" key="1">
    <citation type="journal article" date="2013" name="Nature">
        <title>The genomes of four tapeworm species reveal adaptations to parasitism.</title>
        <authorList>
            <person name="Tsai I.J."/>
            <person name="Zarowiecki M."/>
            <person name="Holroyd N."/>
            <person name="Garciarrubio A."/>
            <person name="Sanchez-Flores A."/>
            <person name="Brooks K.L."/>
            <person name="Tracey A."/>
            <person name="Bobes R.J."/>
            <person name="Fragoso G."/>
            <person name="Sciutto E."/>
            <person name="Aslett M."/>
            <person name="Beasley H."/>
            <person name="Bennett H.M."/>
            <person name="Cai J."/>
            <person name="Camicia F."/>
            <person name="Clark R."/>
            <person name="Cucher M."/>
            <person name="De Silva N."/>
            <person name="Day T.A."/>
            <person name="Deplazes P."/>
            <person name="Estrada K."/>
            <person name="Fernandez C."/>
            <person name="Holland P.W."/>
            <person name="Hou J."/>
            <person name="Hu S."/>
            <person name="Huckvale T."/>
            <person name="Hung S.S."/>
            <person name="Kamenetzky L."/>
            <person name="Keane J.A."/>
            <person name="Kiss F."/>
            <person name="Koziol U."/>
            <person name="Lambert O."/>
            <person name="Liu K."/>
            <person name="Luo X."/>
            <person name="Luo Y."/>
            <person name="Macchiaroli N."/>
            <person name="Nichol S."/>
            <person name="Paps J."/>
            <person name="Parkinson J."/>
            <person name="Pouchkina-Stantcheva N."/>
            <person name="Riddiford N."/>
            <person name="Rosenzvit M."/>
            <person name="Salinas G."/>
            <person name="Wasmuth J.D."/>
            <person name="Zamanian M."/>
            <person name="Zheng Y."/>
            <person name="Cai X."/>
            <person name="Soberon X."/>
            <person name="Olson P.D."/>
            <person name="Laclette J.P."/>
            <person name="Brehm K."/>
            <person name="Berriman M."/>
            <person name="Garciarrubio A."/>
            <person name="Bobes R.J."/>
            <person name="Fragoso G."/>
            <person name="Sanchez-Flores A."/>
            <person name="Estrada K."/>
            <person name="Cevallos M.A."/>
            <person name="Morett E."/>
            <person name="Gonzalez V."/>
            <person name="Portillo T."/>
            <person name="Ochoa-Leyva A."/>
            <person name="Jose M.V."/>
            <person name="Sciutto E."/>
            <person name="Landa A."/>
            <person name="Jimenez L."/>
            <person name="Valdes V."/>
            <person name="Carrero J.C."/>
            <person name="Larralde C."/>
            <person name="Morales-Montor J."/>
            <person name="Limon-Lason J."/>
            <person name="Soberon X."/>
            <person name="Laclette J.P."/>
        </authorList>
    </citation>
    <scope>NUCLEOTIDE SEQUENCE [LARGE SCALE GENOMIC DNA]</scope>
</reference>
<keyword evidence="1" id="KW-0812">Transmembrane</keyword>
<sequence length="106" mass="12168">MCFCASARPHLSCFSLCIAYLLHPLLFHSLFVVFTWFFWLAPQISVHFSSFLLFLPYFSISTSPSTSVLRFVKLFSSLLAENSESKNILELFSCYAPSSEFEMENT</sequence>
<dbReference type="Proteomes" id="UP000492820">
    <property type="component" value="Unassembled WGS sequence"/>
</dbReference>
<dbReference type="WBParaSite" id="EgrG_000343600">
    <property type="protein sequence ID" value="EgrG_000343600"/>
    <property type="gene ID" value="EgrG_000343600"/>
</dbReference>
<name>A0A068WR06_ECHGR</name>
<dbReference type="EMBL" id="LK028586">
    <property type="protein sequence ID" value="CDS22223.1"/>
    <property type="molecule type" value="Genomic_DNA"/>
</dbReference>
<keyword evidence="1" id="KW-0472">Membrane</keyword>
<proteinExistence type="predicted"/>
<evidence type="ECO:0000313" key="3">
    <source>
        <dbReference type="Proteomes" id="UP000492820"/>
    </source>
</evidence>
<reference evidence="2" key="2">
    <citation type="submission" date="2014-06" db="EMBL/GenBank/DDBJ databases">
        <authorList>
            <person name="Aslett M."/>
        </authorList>
    </citation>
    <scope>NUCLEOTIDE SEQUENCE</scope>
</reference>
<protein>
    <submittedName>
        <fullName evidence="4">Secreted protein</fullName>
    </submittedName>
</protein>
<feature type="transmembrane region" description="Helical" evidence="1">
    <location>
        <begin position="12"/>
        <end position="39"/>
    </location>
</feature>